<gene>
    <name evidence="2" type="ORF">UFOPK3167_01284</name>
</gene>
<name>A0A6J7AKC5_9ZZZZ</name>
<dbReference type="Pfam" id="PF00089">
    <property type="entry name" value="Trypsin"/>
    <property type="match status" value="1"/>
</dbReference>
<dbReference type="GO" id="GO:0006508">
    <property type="term" value="P:proteolysis"/>
    <property type="evidence" value="ECO:0007669"/>
    <property type="project" value="InterPro"/>
</dbReference>
<dbReference type="InterPro" id="IPR009003">
    <property type="entry name" value="Peptidase_S1_PA"/>
</dbReference>
<feature type="domain" description="Peptidase S1" evidence="1">
    <location>
        <begin position="19"/>
        <end position="255"/>
    </location>
</feature>
<dbReference type="PANTHER" id="PTHR24260:SF136">
    <property type="entry name" value="GH08193P-RELATED"/>
    <property type="match status" value="1"/>
</dbReference>
<dbReference type="InterPro" id="IPR043504">
    <property type="entry name" value="Peptidase_S1_PA_chymotrypsin"/>
</dbReference>
<dbReference type="InterPro" id="IPR001254">
    <property type="entry name" value="Trypsin_dom"/>
</dbReference>
<protein>
    <submittedName>
        <fullName evidence="2">Unannotated protein</fullName>
    </submittedName>
</protein>
<dbReference type="AlphaFoldDB" id="A0A6J7AKC5"/>
<dbReference type="GO" id="GO:0004252">
    <property type="term" value="F:serine-type endopeptidase activity"/>
    <property type="evidence" value="ECO:0007669"/>
    <property type="project" value="InterPro"/>
</dbReference>
<sequence>MKYLRIALFLIVAVASVVIPTGATAIPASSIISRSDAPFFISLWSIQKPENSREKYLCDAVVIDRNYAVGSATCLQKYDWPLVGVIGASVRGDRGSVFPIWTWMWTDEHEDGSKNHDFALIYAPHGIAPWAYEYNQTMPTIGYPTKSNLEMISWATSKIDAKLQSIPMKLVGKLPSKSSTKAVDNLFSATSISTSSKKNPLNCQSASGSPLISRASGKVVLVGIVSGGEGKCDPTKPRKFILLPKFKNFIETNKPVLANGLLRDRRGMDLSDLYLSILSPKSEAVIPAKIGDDGSTSAIWTSNDPELVGADIWSIGFNVWKSGWNDVNIGLREEFDGCSLAKNSTVGIQMSKNSNQNVDYAFEVKERVECWVVGKNYKYVESKNSKIDKDISCSVTLYPYGKNFSTDPLAKIQYLSFYFNPACLGIRESIWIRAYLNNGPENYNTNIEPFYDGWFGPWKPTIF</sequence>
<dbReference type="SUPFAM" id="SSF50494">
    <property type="entry name" value="Trypsin-like serine proteases"/>
    <property type="match status" value="1"/>
</dbReference>
<dbReference type="InterPro" id="IPR051333">
    <property type="entry name" value="CLIP_Serine_Protease"/>
</dbReference>
<dbReference type="EMBL" id="CAFABF010000108">
    <property type="protein sequence ID" value="CAB4833401.1"/>
    <property type="molecule type" value="Genomic_DNA"/>
</dbReference>
<accession>A0A6J7AKC5</accession>
<dbReference type="Gene3D" id="2.40.10.10">
    <property type="entry name" value="Trypsin-like serine proteases"/>
    <property type="match status" value="1"/>
</dbReference>
<dbReference type="PROSITE" id="PS50240">
    <property type="entry name" value="TRYPSIN_DOM"/>
    <property type="match status" value="1"/>
</dbReference>
<proteinExistence type="predicted"/>
<evidence type="ECO:0000259" key="1">
    <source>
        <dbReference type="PROSITE" id="PS50240"/>
    </source>
</evidence>
<organism evidence="2">
    <name type="scientific">freshwater metagenome</name>
    <dbReference type="NCBI Taxonomy" id="449393"/>
    <lineage>
        <taxon>unclassified sequences</taxon>
        <taxon>metagenomes</taxon>
        <taxon>ecological metagenomes</taxon>
    </lineage>
</organism>
<reference evidence="2" key="1">
    <citation type="submission" date="2020-05" db="EMBL/GenBank/DDBJ databases">
        <authorList>
            <person name="Chiriac C."/>
            <person name="Salcher M."/>
            <person name="Ghai R."/>
            <person name="Kavagutti S V."/>
        </authorList>
    </citation>
    <scope>NUCLEOTIDE SEQUENCE</scope>
</reference>
<dbReference type="PANTHER" id="PTHR24260">
    <property type="match status" value="1"/>
</dbReference>
<evidence type="ECO:0000313" key="2">
    <source>
        <dbReference type="EMBL" id="CAB4833401.1"/>
    </source>
</evidence>